<keyword evidence="1" id="KW-0472">Membrane</keyword>
<evidence type="ECO:0000313" key="4">
    <source>
        <dbReference type="Proteomes" id="UP001221142"/>
    </source>
</evidence>
<dbReference type="PANTHER" id="PTHR28019:SF2">
    <property type="entry name" value="CELL MEMBRANE PROTEIN YLR413W-RELATED"/>
    <property type="match status" value="1"/>
</dbReference>
<reference evidence="3" key="1">
    <citation type="submission" date="2023-03" db="EMBL/GenBank/DDBJ databases">
        <title>Massive genome expansion in bonnet fungi (Mycena s.s.) driven by repeated elements and novel gene families across ecological guilds.</title>
        <authorList>
            <consortium name="Lawrence Berkeley National Laboratory"/>
            <person name="Harder C.B."/>
            <person name="Miyauchi S."/>
            <person name="Viragh M."/>
            <person name="Kuo A."/>
            <person name="Thoen E."/>
            <person name="Andreopoulos B."/>
            <person name="Lu D."/>
            <person name="Skrede I."/>
            <person name="Drula E."/>
            <person name="Henrissat B."/>
            <person name="Morin E."/>
            <person name="Kohler A."/>
            <person name="Barry K."/>
            <person name="LaButti K."/>
            <person name="Morin E."/>
            <person name="Salamov A."/>
            <person name="Lipzen A."/>
            <person name="Mereny Z."/>
            <person name="Hegedus B."/>
            <person name="Baldrian P."/>
            <person name="Stursova M."/>
            <person name="Weitz H."/>
            <person name="Taylor A."/>
            <person name="Grigoriev I.V."/>
            <person name="Nagy L.G."/>
            <person name="Martin F."/>
            <person name="Kauserud H."/>
        </authorList>
    </citation>
    <scope>NUCLEOTIDE SEQUENCE</scope>
    <source>
        <strain evidence="3">9284</strain>
    </source>
</reference>
<feature type="signal peptide" evidence="2">
    <location>
        <begin position="1"/>
        <end position="28"/>
    </location>
</feature>
<keyword evidence="2" id="KW-0732">Signal</keyword>
<feature type="chain" id="PRO_5042253325" evidence="2">
    <location>
        <begin position="29"/>
        <end position="270"/>
    </location>
</feature>
<dbReference type="EMBL" id="JARKIF010000009">
    <property type="protein sequence ID" value="KAJ7630513.1"/>
    <property type="molecule type" value="Genomic_DNA"/>
</dbReference>
<dbReference type="InterPro" id="IPR009571">
    <property type="entry name" value="SUR7/Rim9-like_fungi"/>
</dbReference>
<dbReference type="GO" id="GO:0051285">
    <property type="term" value="C:cell cortex of cell tip"/>
    <property type="evidence" value="ECO:0007669"/>
    <property type="project" value="TreeGrafter"/>
</dbReference>
<gene>
    <name evidence="3" type="ORF">FB45DRAFT_537429</name>
</gene>
<evidence type="ECO:0000256" key="1">
    <source>
        <dbReference type="SAM" id="Phobius"/>
    </source>
</evidence>
<keyword evidence="1" id="KW-0812">Transmembrane</keyword>
<name>A0AAD7BTK8_9AGAR</name>
<dbReference type="AlphaFoldDB" id="A0AAD7BTK8"/>
<feature type="transmembrane region" description="Helical" evidence="1">
    <location>
        <begin position="180"/>
        <end position="199"/>
    </location>
</feature>
<dbReference type="InterPro" id="IPR052413">
    <property type="entry name" value="SUR7_domain"/>
</dbReference>
<dbReference type="PANTHER" id="PTHR28019">
    <property type="entry name" value="CELL MEMBRANE PROTEIN YLR413W-RELATED"/>
    <property type="match status" value="1"/>
</dbReference>
<dbReference type="Pfam" id="PF06687">
    <property type="entry name" value="SUR7"/>
    <property type="match status" value="1"/>
</dbReference>
<keyword evidence="4" id="KW-1185">Reference proteome</keyword>
<evidence type="ECO:0000313" key="3">
    <source>
        <dbReference type="EMBL" id="KAJ7630513.1"/>
    </source>
</evidence>
<dbReference type="Proteomes" id="UP001221142">
    <property type="component" value="Unassembled WGS sequence"/>
</dbReference>
<feature type="transmembrane region" description="Helical" evidence="1">
    <location>
        <begin position="147"/>
        <end position="168"/>
    </location>
</feature>
<dbReference type="GO" id="GO:0031505">
    <property type="term" value="P:fungal-type cell wall organization"/>
    <property type="evidence" value="ECO:0007669"/>
    <property type="project" value="TreeGrafter"/>
</dbReference>
<organism evidence="3 4">
    <name type="scientific">Roridomyces roridus</name>
    <dbReference type="NCBI Taxonomy" id="1738132"/>
    <lineage>
        <taxon>Eukaryota</taxon>
        <taxon>Fungi</taxon>
        <taxon>Dikarya</taxon>
        <taxon>Basidiomycota</taxon>
        <taxon>Agaricomycotina</taxon>
        <taxon>Agaricomycetes</taxon>
        <taxon>Agaricomycetidae</taxon>
        <taxon>Agaricales</taxon>
        <taxon>Marasmiineae</taxon>
        <taxon>Mycenaceae</taxon>
        <taxon>Roridomyces</taxon>
    </lineage>
</organism>
<accession>A0AAD7BTK8</accession>
<keyword evidence="1" id="KW-1133">Transmembrane helix</keyword>
<sequence length="270" mass="28613">MRGEICVGAGSFLALASLLLLIFVHVSQINTSTVPRGISMIKVNVSGYGEALHVALIDDIQGLYTNDSAAPLGVSAGLRQFYQFGLYSHCGYVNASAGICSNHSTASPFEPYTALTSDMLSNYSQFSDPIVGDNSFKDGSLGKNTRAAYYMILLGTICAALALLTGVVKYNLTFFLSTGFAVLGSVFLLVGASIWTAVLRKAQAINPVQVGLPADHVQIGILVSMGHGLPLLWAAFASLLVSIVPYMIRSVLCPGCETFIDFVSCCTFRG</sequence>
<evidence type="ECO:0000256" key="2">
    <source>
        <dbReference type="SAM" id="SignalP"/>
    </source>
</evidence>
<protein>
    <submittedName>
        <fullName evidence="3">Actin cortical patch SUR7/pH-response regulator pali</fullName>
    </submittedName>
</protein>
<proteinExistence type="predicted"/>
<comment type="caution">
    <text evidence="3">The sequence shown here is derived from an EMBL/GenBank/DDBJ whole genome shotgun (WGS) entry which is preliminary data.</text>
</comment>
<dbReference type="GO" id="GO:0005886">
    <property type="term" value="C:plasma membrane"/>
    <property type="evidence" value="ECO:0007669"/>
    <property type="project" value="InterPro"/>
</dbReference>